<evidence type="ECO:0000313" key="2">
    <source>
        <dbReference type="EMBL" id="MTD13120.1"/>
    </source>
</evidence>
<feature type="compositionally biased region" description="Low complexity" evidence="1">
    <location>
        <begin position="373"/>
        <end position="388"/>
    </location>
</feature>
<dbReference type="EMBL" id="WLYK01000001">
    <property type="protein sequence ID" value="MTD13120.1"/>
    <property type="molecule type" value="Genomic_DNA"/>
</dbReference>
<evidence type="ECO:0000256" key="1">
    <source>
        <dbReference type="SAM" id="MobiDB-lite"/>
    </source>
</evidence>
<evidence type="ECO:0000313" key="3">
    <source>
        <dbReference type="Proteomes" id="UP000460221"/>
    </source>
</evidence>
<dbReference type="PANTHER" id="PTHR43463:SF1">
    <property type="entry name" value="NICOTINATE-NUCLEOTIDE--DIMETHYLBENZIMIDAZOLE PHOSPHORIBOSYLTRANSFERASE"/>
    <property type="match status" value="1"/>
</dbReference>
<dbReference type="SUPFAM" id="SSF52733">
    <property type="entry name" value="Nicotinate mononucleotide:5,6-dimethylbenzimidazole phosphoribosyltransferase (CobT)"/>
    <property type="match status" value="1"/>
</dbReference>
<sequence>MTVNFDPVPQLAWTAPPAGPAGAFGPVAALLHACTGGEPLRRPRLVAFGADHGVSALDVSAHPDWVTQERLAALAGGRGSLAAAADAAGTGVRAVDLTPGAGFPAAGRIDIEDAMDADLLDRALTAGKDAADAEVDAGADLLIGTVLSVSASTPAAVLAASITGMEPVDTTSRGSGIDDAAWIRKAAAVRDALFRASRAGAGVTTLLRVAGGPDIAALTAFLAQAAVRRTPVLVDDVISTACAVLAHRLAPGADAYVISAGAADERSQPRLLEVLGREPLASWSLRAGGGRGALMMVPVLRSALLLVPTEPSDPSVPEEDPAAVAADLTDSDEQLAPVTAADGSEAAGQGPDSGTAVTATDDLHADAPDETDTAPTDGGDATDGTDAGTAGGTGGEDSPEELPGVAGPRYPQPAPGLDGEERMPQAIDSWDSALL</sequence>
<keyword evidence="3" id="KW-1185">Reference proteome</keyword>
<organism evidence="2 3">
    <name type="scientific">Nakamurella alba</name>
    <dbReference type="NCBI Taxonomy" id="2665158"/>
    <lineage>
        <taxon>Bacteria</taxon>
        <taxon>Bacillati</taxon>
        <taxon>Actinomycetota</taxon>
        <taxon>Actinomycetes</taxon>
        <taxon>Nakamurellales</taxon>
        <taxon>Nakamurellaceae</taxon>
        <taxon>Nakamurella</taxon>
    </lineage>
</organism>
<protein>
    <submittedName>
        <fullName evidence="2">Nicotinate-nucleotide--dimethylbenzimidazole phosphoribosyltransferase</fullName>
    </submittedName>
</protein>
<dbReference type="GO" id="GO:0008939">
    <property type="term" value="F:nicotinate-nucleotide-dimethylbenzimidazole phosphoribosyltransferase activity"/>
    <property type="evidence" value="ECO:0007669"/>
    <property type="project" value="InterPro"/>
</dbReference>
<dbReference type="Proteomes" id="UP000460221">
    <property type="component" value="Unassembled WGS sequence"/>
</dbReference>
<dbReference type="RefSeq" id="WP_154767049.1">
    <property type="nucleotide sequence ID" value="NZ_WLYK01000001.1"/>
</dbReference>
<dbReference type="Pfam" id="PF02277">
    <property type="entry name" value="DBI_PRT"/>
    <property type="match status" value="1"/>
</dbReference>
<accession>A0A7K1FGD7</accession>
<comment type="caution">
    <text evidence="2">The sequence shown here is derived from an EMBL/GenBank/DDBJ whole genome shotgun (WGS) entry which is preliminary data.</text>
</comment>
<keyword evidence="2" id="KW-0808">Transferase</keyword>
<keyword evidence="2" id="KW-0328">Glycosyltransferase</keyword>
<dbReference type="CDD" id="cd02439">
    <property type="entry name" value="DMB-PRT_CobT"/>
    <property type="match status" value="1"/>
</dbReference>
<proteinExistence type="predicted"/>
<dbReference type="Gene3D" id="3.40.50.10210">
    <property type="match status" value="1"/>
</dbReference>
<dbReference type="PANTHER" id="PTHR43463">
    <property type="entry name" value="NICOTINATE-NUCLEOTIDE--DIMETHYLBENZIMIDAZOLE PHOSPHORIBOSYLTRANSFERASE"/>
    <property type="match status" value="1"/>
</dbReference>
<name>A0A7K1FGD7_9ACTN</name>
<feature type="region of interest" description="Disordered" evidence="1">
    <location>
        <begin position="365"/>
        <end position="435"/>
    </location>
</feature>
<dbReference type="InterPro" id="IPR003200">
    <property type="entry name" value="Nict_dMeBzImd_PRibTrfase"/>
</dbReference>
<dbReference type="AlphaFoldDB" id="A0A7K1FGD7"/>
<dbReference type="InterPro" id="IPR036087">
    <property type="entry name" value="Nict_dMeBzImd_PRibTrfase_sf"/>
</dbReference>
<gene>
    <name evidence="2" type="ORF">GIS00_04065</name>
</gene>
<reference evidence="2 3" key="1">
    <citation type="submission" date="2019-11" db="EMBL/GenBank/DDBJ databases">
        <authorList>
            <person name="Jiang L.-Q."/>
        </authorList>
    </citation>
    <scope>NUCLEOTIDE SEQUENCE [LARGE SCALE GENOMIC DNA]</scope>
    <source>
        <strain evidence="2 3">YIM 132087</strain>
    </source>
</reference>